<evidence type="ECO:0000259" key="2">
    <source>
        <dbReference type="Pfam" id="PF04784"/>
    </source>
</evidence>
<dbReference type="AlphaFoldDB" id="A0A6U5DMH4"/>
<keyword evidence="1" id="KW-0732">Signal</keyword>
<sequence length="418" mass="45105">MWWPTHCAVLSVWLKQMCRRPWADCLAPTLSPRCSISTPLCPFPTHPHTHLHPHPQSHHNFVLSHSPNPYSTARTAFLTLTPTPTPILTRPHPKSISSAQLDDPELHIFLDLAASLKLAQPERMPETHRKVFFLNLFHLATQHAYLLLGPPSSALKSVTYFNRVAYQVGNDIFSIAELEHCILRAPMTRPKSLVTKFVLPSKSTYASALTRPDYRLNFVLNIGSVSSTSAVPVFTVDALDAELNAATASFLNATVKATLRPGAVQLNLPRVLEWFAHDFGDGRLKTVLQCVAGHLSAETDPVVKTALSTALSSLSAPSAAAPAAASAASRSAASPASTPFASTLLEAPVPVDDGEPSMAMSRPSEGWWVASAGAAAARRARRLSSPRRMSAHVSVSYTTPSFACCPLTFLDPSGNQST</sequence>
<dbReference type="Pfam" id="PF04784">
    <property type="entry name" value="DUF547"/>
    <property type="match status" value="1"/>
</dbReference>
<dbReference type="PANTHER" id="PTHR46361:SF3">
    <property type="entry name" value="ELECTRON CARRIER_ PROTEIN DISULFIDE OXIDOREDUCTASE"/>
    <property type="match status" value="1"/>
</dbReference>
<dbReference type="EMBL" id="HBER01005830">
    <property type="protein sequence ID" value="CAD8527699.1"/>
    <property type="molecule type" value="Transcribed_RNA"/>
</dbReference>
<reference evidence="4" key="1">
    <citation type="submission" date="2021-01" db="EMBL/GenBank/DDBJ databases">
        <authorList>
            <person name="Corre E."/>
            <person name="Pelletier E."/>
            <person name="Niang G."/>
            <person name="Scheremetjew M."/>
            <person name="Finn R."/>
            <person name="Kale V."/>
            <person name="Holt S."/>
            <person name="Cochrane G."/>
            <person name="Meng A."/>
            <person name="Brown T."/>
            <person name="Cohen L."/>
        </authorList>
    </citation>
    <scope>NUCLEOTIDE SEQUENCE</scope>
    <source>
        <strain evidence="4">RCC1130</strain>
    </source>
</reference>
<feature type="chain" id="PRO_5035677171" description="DUF547 domain-containing protein" evidence="1">
    <location>
        <begin position="24"/>
        <end position="418"/>
    </location>
</feature>
<feature type="signal peptide" evidence="1">
    <location>
        <begin position="1"/>
        <end position="23"/>
    </location>
</feature>
<evidence type="ECO:0000256" key="1">
    <source>
        <dbReference type="SAM" id="SignalP"/>
    </source>
</evidence>
<evidence type="ECO:0000313" key="3">
    <source>
        <dbReference type="EMBL" id="CAD8527697.1"/>
    </source>
</evidence>
<feature type="domain" description="DUF547" evidence="2">
    <location>
        <begin position="122"/>
        <end position="251"/>
    </location>
</feature>
<accession>A0A6U5DMH4</accession>
<name>A0A6U5DMH4_9EUKA</name>
<evidence type="ECO:0000313" key="4">
    <source>
        <dbReference type="EMBL" id="CAD8527699.1"/>
    </source>
</evidence>
<dbReference type="EMBL" id="HBER01005828">
    <property type="protein sequence ID" value="CAD8527697.1"/>
    <property type="molecule type" value="Transcribed_RNA"/>
</dbReference>
<organism evidence="4">
    <name type="scientific">Calcidiscus leptoporus</name>
    <dbReference type="NCBI Taxonomy" id="127549"/>
    <lineage>
        <taxon>Eukaryota</taxon>
        <taxon>Haptista</taxon>
        <taxon>Haptophyta</taxon>
        <taxon>Prymnesiophyceae</taxon>
        <taxon>Coccolithales</taxon>
        <taxon>Calcidiscaceae</taxon>
        <taxon>Calcidiscus</taxon>
    </lineage>
</organism>
<dbReference type="PANTHER" id="PTHR46361">
    <property type="entry name" value="ELECTRON CARRIER/ PROTEIN DISULFIDE OXIDOREDUCTASE"/>
    <property type="match status" value="1"/>
</dbReference>
<gene>
    <name evidence="3" type="ORF">CLEP1334_LOCUS2918</name>
    <name evidence="4" type="ORF">CLEP1334_LOCUS2920</name>
</gene>
<protein>
    <recommendedName>
        <fullName evidence="2">DUF547 domain-containing protein</fullName>
    </recommendedName>
</protein>
<proteinExistence type="predicted"/>
<dbReference type="InterPro" id="IPR006869">
    <property type="entry name" value="DUF547"/>
</dbReference>